<dbReference type="GO" id="GO:0003677">
    <property type="term" value="F:DNA binding"/>
    <property type="evidence" value="ECO:0007669"/>
    <property type="project" value="UniProtKB-KW"/>
</dbReference>
<evidence type="ECO:0000256" key="2">
    <source>
        <dbReference type="ARBA" id="ARBA00023125"/>
    </source>
</evidence>
<dbReference type="OrthoDB" id="4327074at2759"/>
<name>A0A1D1USX0_RAMVA</name>
<organism evidence="4 5">
    <name type="scientific">Ramazzottius varieornatus</name>
    <name type="common">Water bear</name>
    <name type="synonym">Tardigrade</name>
    <dbReference type="NCBI Taxonomy" id="947166"/>
    <lineage>
        <taxon>Eukaryota</taxon>
        <taxon>Metazoa</taxon>
        <taxon>Ecdysozoa</taxon>
        <taxon>Tardigrada</taxon>
        <taxon>Eutardigrada</taxon>
        <taxon>Parachela</taxon>
        <taxon>Hypsibioidea</taxon>
        <taxon>Ramazzottiidae</taxon>
        <taxon>Ramazzottius</taxon>
    </lineage>
</organism>
<keyword evidence="2" id="KW-0238">DNA-binding</keyword>
<proteinExistence type="predicted"/>
<dbReference type="PANTHER" id="PTHR19303">
    <property type="entry name" value="TRANSPOSON"/>
    <property type="match status" value="1"/>
</dbReference>
<comment type="caution">
    <text evidence="4">The sequence shown here is derived from an EMBL/GenBank/DDBJ whole genome shotgun (WGS) entry which is preliminary data.</text>
</comment>
<dbReference type="SMART" id="SM00674">
    <property type="entry name" value="CENPB"/>
    <property type="match status" value="1"/>
</dbReference>
<gene>
    <name evidence="4" type="primary">RvY_02012-1</name>
    <name evidence="4" type="synonym">RvY_02012.1</name>
    <name evidence="4" type="ORF">RvY_02012</name>
</gene>
<dbReference type="PROSITE" id="PS51253">
    <property type="entry name" value="HTH_CENPB"/>
    <property type="match status" value="1"/>
</dbReference>
<evidence type="ECO:0000259" key="3">
    <source>
        <dbReference type="PROSITE" id="PS51253"/>
    </source>
</evidence>
<dbReference type="InterPro" id="IPR050863">
    <property type="entry name" value="CenT-Element_Derived"/>
</dbReference>
<protein>
    <recommendedName>
        <fullName evidence="3">HTH CENPB-type domain-containing protein</fullName>
    </recommendedName>
</protein>
<feature type="domain" description="HTH CENPB-type" evidence="3">
    <location>
        <begin position="36"/>
        <end position="107"/>
    </location>
</feature>
<dbReference type="InterPro" id="IPR004875">
    <property type="entry name" value="DDE_SF_endonuclease_dom"/>
</dbReference>
<dbReference type="EMBL" id="BDGG01000001">
    <property type="protein sequence ID" value="GAU89463.1"/>
    <property type="molecule type" value="Genomic_DNA"/>
</dbReference>
<dbReference type="SUPFAM" id="SSF46689">
    <property type="entry name" value="Homeodomain-like"/>
    <property type="match status" value="1"/>
</dbReference>
<evidence type="ECO:0000313" key="5">
    <source>
        <dbReference type="Proteomes" id="UP000186922"/>
    </source>
</evidence>
<keyword evidence="5" id="KW-1185">Reference proteome</keyword>
<sequence length="403" mass="46061">MRRFRTRAVYRVSEAQRKLAQAESGTSLRAYATAVKIPRRRRPIYEPTEKRVYNEVIKSRNIGLPVRDSDVRSWALQFAKALSIHGFKASCGWISKLKKKYRLTYRAITKVGRKTTKTPADELAEHVFMERVEEIVTLEKTHPSRIINFDQTSVLLQNTYGKTLSPVGIKQVHVAQPPGEKERFTVGLAVTGDGQKFLAAIVSKGGVKTAKLVIPDNVNVFSTRTDWWNSKIDQDWIELSFEQDQPEPLFLLRDHFPGHLKFESAVLLDERNVDQVFVPKGMAGIYQPLDVGINAPFKANLKQAYHEWRKERTEVTAKGYLRKPTRQDFVNLVSKAWEAIRPETIENAFVGAQILPEPTYMLSVELVENHKQLLQFSFSSVEEDSDAEVAEDPSLEYSFSNDY</sequence>
<reference evidence="4 5" key="1">
    <citation type="journal article" date="2016" name="Nat. Commun.">
        <title>Extremotolerant tardigrade genome and improved radiotolerance of human cultured cells by tardigrade-unique protein.</title>
        <authorList>
            <person name="Hashimoto T."/>
            <person name="Horikawa D.D."/>
            <person name="Saito Y."/>
            <person name="Kuwahara H."/>
            <person name="Kozuka-Hata H."/>
            <person name="Shin-I T."/>
            <person name="Minakuchi Y."/>
            <person name="Ohishi K."/>
            <person name="Motoyama A."/>
            <person name="Aizu T."/>
            <person name="Enomoto A."/>
            <person name="Kondo K."/>
            <person name="Tanaka S."/>
            <person name="Hara Y."/>
            <person name="Koshikawa S."/>
            <person name="Sagara H."/>
            <person name="Miura T."/>
            <person name="Yokobori S."/>
            <person name="Miyagawa K."/>
            <person name="Suzuki Y."/>
            <person name="Kubo T."/>
            <person name="Oyama M."/>
            <person name="Kohara Y."/>
            <person name="Fujiyama A."/>
            <person name="Arakawa K."/>
            <person name="Katayama T."/>
            <person name="Toyoda A."/>
            <person name="Kunieda T."/>
        </authorList>
    </citation>
    <scope>NUCLEOTIDE SEQUENCE [LARGE SCALE GENOMIC DNA]</scope>
    <source>
        <strain evidence="4 5">YOKOZUNA-1</strain>
    </source>
</reference>
<dbReference type="Proteomes" id="UP000186922">
    <property type="component" value="Unassembled WGS sequence"/>
</dbReference>
<dbReference type="InterPro" id="IPR009057">
    <property type="entry name" value="Homeodomain-like_sf"/>
</dbReference>
<dbReference type="Pfam" id="PF03221">
    <property type="entry name" value="HTH_Tnp_Tc5"/>
    <property type="match status" value="1"/>
</dbReference>
<evidence type="ECO:0000256" key="1">
    <source>
        <dbReference type="ARBA" id="ARBA00004123"/>
    </source>
</evidence>
<dbReference type="AlphaFoldDB" id="A0A1D1USX0"/>
<comment type="subcellular location">
    <subcellularLocation>
        <location evidence="1">Nucleus</location>
    </subcellularLocation>
</comment>
<dbReference type="Gene3D" id="1.10.10.60">
    <property type="entry name" value="Homeodomain-like"/>
    <property type="match status" value="1"/>
</dbReference>
<dbReference type="GO" id="GO:0005634">
    <property type="term" value="C:nucleus"/>
    <property type="evidence" value="ECO:0007669"/>
    <property type="project" value="UniProtKB-SubCell"/>
</dbReference>
<dbReference type="InterPro" id="IPR006600">
    <property type="entry name" value="HTH_CenpB_DNA-bd_dom"/>
</dbReference>
<accession>A0A1D1USX0</accession>
<evidence type="ECO:0000313" key="4">
    <source>
        <dbReference type="EMBL" id="GAU89463.1"/>
    </source>
</evidence>
<dbReference type="Pfam" id="PF03184">
    <property type="entry name" value="DDE_1"/>
    <property type="match status" value="1"/>
</dbReference>